<reference evidence="1 2" key="1">
    <citation type="submission" date="2020-04" db="EMBL/GenBank/DDBJ databases">
        <authorList>
            <person name="Klaysubun C."/>
            <person name="Duangmal K."/>
            <person name="Lipun K."/>
        </authorList>
    </citation>
    <scope>NUCLEOTIDE SEQUENCE [LARGE SCALE GENOMIC DNA]</scope>
    <source>
        <strain evidence="1 2">JCM 11839</strain>
    </source>
</reference>
<organism evidence="1 2">
    <name type="scientific">Pseudonocardia xinjiangensis</name>
    <dbReference type="NCBI Taxonomy" id="75289"/>
    <lineage>
        <taxon>Bacteria</taxon>
        <taxon>Bacillati</taxon>
        <taxon>Actinomycetota</taxon>
        <taxon>Actinomycetes</taxon>
        <taxon>Pseudonocardiales</taxon>
        <taxon>Pseudonocardiaceae</taxon>
        <taxon>Pseudonocardia</taxon>
    </lineage>
</organism>
<evidence type="ECO:0000313" key="1">
    <source>
        <dbReference type="EMBL" id="NMH80306.1"/>
    </source>
</evidence>
<dbReference type="Proteomes" id="UP001296706">
    <property type="component" value="Unassembled WGS sequence"/>
</dbReference>
<comment type="caution">
    <text evidence="1">The sequence shown here is derived from an EMBL/GenBank/DDBJ whole genome shotgun (WGS) entry which is preliminary data.</text>
</comment>
<protein>
    <submittedName>
        <fullName evidence="1">Uncharacterized protein</fullName>
    </submittedName>
</protein>
<name>A0ABX1RM72_9PSEU</name>
<proteinExistence type="predicted"/>
<gene>
    <name evidence="1" type="ORF">HF577_24865</name>
</gene>
<sequence length="47" mass="5348">MTSTQVCPQGPTVSRRADLASMSGFLVTDLERFWPSRRGHAFDEFCR</sequence>
<dbReference type="EMBL" id="JAAXKY010000097">
    <property type="protein sequence ID" value="NMH80306.1"/>
    <property type="molecule type" value="Genomic_DNA"/>
</dbReference>
<dbReference type="RefSeq" id="WP_169398364.1">
    <property type="nucleotide sequence ID" value="NZ_BAAAJH010000004.1"/>
</dbReference>
<accession>A0ABX1RM72</accession>
<evidence type="ECO:0000313" key="2">
    <source>
        <dbReference type="Proteomes" id="UP001296706"/>
    </source>
</evidence>
<keyword evidence="2" id="KW-1185">Reference proteome</keyword>